<dbReference type="EMBL" id="MU155358">
    <property type="protein sequence ID" value="KAF9474864.1"/>
    <property type="molecule type" value="Genomic_DNA"/>
</dbReference>
<proteinExistence type="predicted"/>
<sequence>MAFSTRLLDMISNSAEEISWAPALSKLNYARLLHLESLLHTSSLMKYEMKGSTHLSTVVFKALYRHATGDSVDDRKVTQLSRLALAKQIMIILSSKPEP</sequence>
<evidence type="ECO:0000313" key="2">
    <source>
        <dbReference type="Proteomes" id="UP000807469"/>
    </source>
</evidence>
<organism evidence="1 2">
    <name type="scientific">Pholiota conissans</name>
    <dbReference type="NCBI Taxonomy" id="109636"/>
    <lineage>
        <taxon>Eukaryota</taxon>
        <taxon>Fungi</taxon>
        <taxon>Dikarya</taxon>
        <taxon>Basidiomycota</taxon>
        <taxon>Agaricomycotina</taxon>
        <taxon>Agaricomycetes</taxon>
        <taxon>Agaricomycetidae</taxon>
        <taxon>Agaricales</taxon>
        <taxon>Agaricineae</taxon>
        <taxon>Strophariaceae</taxon>
        <taxon>Pholiota</taxon>
    </lineage>
</organism>
<accession>A0A9P6CW49</accession>
<gene>
    <name evidence="1" type="ORF">BDN70DRAFT_884374</name>
</gene>
<name>A0A9P6CW49_9AGAR</name>
<keyword evidence="2" id="KW-1185">Reference proteome</keyword>
<comment type="caution">
    <text evidence="1">The sequence shown here is derived from an EMBL/GenBank/DDBJ whole genome shotgun (WGS) entry which is preliminary data.</text>
</comment>
<dbReference type="AlphaFoldDB" id="A0A9P6CW49"/>
<protein>
    <submittedName>
        <fullName evidence="1">Uncharacterized protein</fullName>
    </submittedName>
</protein>
<evidence type="ECO:0000313" key="1">
    <source>
        <dbReference type="EMBL" id="KAF9474864.1"/>
    </source>
</evidence>
<dbReference type="Proteomes" id="UP000807469">
    <property type="component" value="Unassembled WGS sequence"/>
</dbReference>
<reference evidence="1" key="1">
    <citation type="submission" date="2020-11" db="EMBL/GenBank/DDBJ databases">
        <authorList>
            <consortium name="DOE Joint Genome Institute"/>
            <person name="Ahrendt S."/>
            <person name="Riley R."/>
            <person name="Andreopoulos W."/>
            <person name="Labutti K."/>
            <person name="Pangilinan J."/>
            <person name="Ruiz-Duenas F.J."/>
            <person name="Barrasa J.M."/>
            <person name="Sanchez-Garcia M."/>
            <person name="Camarero S."/>
            <person name="Miyauchi S."/>
            <person name="Serrano A."/>
            <person name="Linde D."/>
            <person name="Babiker R."/>
            <person name="Drula E."/>
            <person name="Ayuso-Fernandez I."/>
            <person name="Pacheco R."/>
            <person name="Padilla G."/>
            <person name="Ferreira P."/>
            <person name="Barriuso J."/>
            <person name="Kellner H."/>
            <person name="Castanera R."/>
            <person name="Alfaro M."/>
            <person name="Ramirez L."/>
            <person name="Pisabarro A.G."/>
            <person name="Kuo A."/>
            <person name="Tritt A."/>
            <person name="Lipzen A."/>
            <person name="He G."/>
            <person name="Yan M."/>
            <person name="Ng V."/>
            <person name="Cullen D."/>
            <person name="Martin F."/>
            <person name="Rosso M.-N."/>
            <person name="Henrissat B."/>
            <person name="Hibbett D."/>
            <person name="Martinez A.T."/>
            <person name="Grigoriev I.V."/>
        </authorList>
    </citation>
    <scope>NUCLEOTIDE SEQUENCE</scope>
    <source>
        <strain evidence="1">CIRM-BRFM 674</strain>
    </source>
</reference>